<evidence type="ECO:0000313" key="4">
    <source>
        <dbReference type="Proteomes" id="UP000028999"/>
    </source>
</evidence>
<dbReference type="Gramene" id="CDY08944">
    <property type="protein sequence ID" value="CDY08944"/>
    <property type="gene ID" value="GSBRNA2T00000978001"/>
</dbReference>
<organism evidence="3 4">
    <name type="scientific">Brassica napus</name>
    <name type="common">Rape</name>
    <dbReference type="NCBI Taxonomy" id="3708"/>
    <lineage>
        <taxon>Eukaryota</taxon>
        <taxon>Viridiplantae</taxon>
        <taxon>Streptophyta</taxon>
        <taxon>Embryophyta</taxon>
        <taxon>Tracheophyta</taxon>
        <taxon>Spermatophyta</taxon>
        <taxon>Magnoliopsida</taxon>
        <taxon>eudicotyledons</taxon>
        <taxon>Gunneridae</taxon>
        <taxon>Pentapetalae</taxon>
        <taxon>rosids</taxon>
        <taxon>malvids</taxon>
        <taxon>Brassicales</taxon>
        <taxon>Brassicaceae</taxon>
        <taxon>Brassiceae</taxon>
        <taxon>Brassica</taxon>
    </lineage>
</organism>
<dbReference type="AlphaFoldDB" id="A0A078F7C6"/>
<proteinExistence type="predicted"/>
<feature type="compositionally biased region" description="Basic and acidic residues" evidence="1">
    <location>
        <begin position="140"/>
        <end position="149"/>
    </location>
</feature>
<gene>
    <name evidence="3" type="primary">BnaC08g11740D</name>
    <name evidence="3" type="ORF">GSBRNA2T00000978001</name>
</gene>
<dbReference type="Proteomes" id="UP000028999">
    <property type="component" value="Unassembled WGS sequence"/>
</dbReference>
<feature type="domain" description="Myb-like" evidence="2">
    <location>
        <begin position="24"/>
        <end position="95"/>
    </location>
</feature>
<feature type="region of interest" description="Disordered" evidence="1">
    <location>
        <begin position="140"/>
        <end position="182"/>
    </location>
</feature>
<dbReference type="PANTHER" id="PTHR45023">
    <property type="match status" value="1"/>
</dbReference>
<dbReference type="PaxDb" id="3708-A0A078F7C6"/>
<evidence type="ECO:0000256" key="1">
    <source>
        <dbReference type="SAM" id="MobiDB-lite"/>
    </source>
</evidence>
<dbReference type="STRING" id="3708.A0A078F7C6"/>
<dbReference type="PROSITE" id="PS50090">
    <property type="entry name" value="MYB_LIKE"/>
    <property type="match status" value="1"/>
</dbReference>
<protein>
    <submittedName>
        <fullName evidence="3">BnaC08g11740D protein</fullName>
    </submittedName>
</protein>
<evidence type="ECO:0000259" key="2">
    <source>
        <dbReference type="PROSITE" id="PS50090"/>
    </source>
</evidence>
<evidence type="ECO:0000313" key="3">
    <source>
        <dbReference type="EMBL" id="CDY08944.1"/>
    </source>
</evidence>
<feature type="compositionally biased region" description="Polar residues" evidence="1">
    <location>
        <begin position="150"/>
        <end position="170"/>
    </location>
</feature>
<feature type="region of interest" description="Disordered" evidence="1">
    <location>
        <begin position="1"/>
        <end position="28"/>
    </location>
</feature>
<keyword evidence="4" id="KW-1185">Reference proteome</keyword>
<reference evidence="3 4" key="1">
    <citation type="journal article" date="2014" name="Science">
        <title>Plant genetics. Early allopolyploid evolution in the post-Neolithic Brassica napus oilseed genome.</title>
        <authorList>
            <person name="Chalhoub B."/>
            <person name="Denoeud F."/>
            <person name="Liu S."/>
            <person name="Parkin I.A."/>
            <person name="Tang H."/>
            <person name="Wang X."/>
            <person name="Chiquet J."/>
            <person name="Belcram H."/>
            <person name="Tong C."/>
            <person name="Samans B."/>
            <person name="Correa M."/>
            <person name="Da Silva C."/>
            <person name="Just J."/>
            <person name="Falentin C."/>
            <person name="Koh C.S."/>
            <person name="Le Clainche I."/>
            <person name="Bernard M."/>
            <person name="Bento P."/>
            <person name="Noel B."/>
            <person name="Labadie K."/>
            <person name="Alberti A."/>
            <person name="Charles M."/>
            <person name="Arnaud D."/>
            <person name="Guo H."/>
            <person name="Daviaud C."/>
            <person name="Alamery S."/>
            <person name="Jabbari K."/>
            <person name="Zhao M."/>
            <person name="Edger P.P."/>
            <person name="Chelaifa H."/>
            <person name="Tack D."/>
            <person name="Lassalle G."/>
            <person name="Mestiri I."/>
            <person name="Schnel N."/>
            <person name="Le Paslier M.C."/>
            <person name="Fan G."/>
            <person name="Renault V."/>
            <person name="Bayer P.E."/>
            <person name="Golicz A.A."/>
            <person name="Manoli S."/>
            <person name="Lee T.H."/>
            <person name="Thi V.H."/>
            <person name="Chalabi S."/>
            <person name="Hu Q."/>
            <person name="Fan C."/>
            <person name="Tollenaere R."/>
            <person name="Lu Y."/>
            <person name="Battail C."/>
            <person name="Shen J."/>
            <person name="Sidebottom C.H."/>
            <person name="Wang X."/>
            <person name="Canaguier A."/>
            <person name="Chauveau A."/>
            <person name="Berard A."/>
            <person name="Deniot G."/>
            <person name="Guan M."/>
            <person name="Liu Z."/>
            <person name="Sun F."/>
            <person name="Lim Y.P."/>
            <person name="Lyons E."/>
            <person name="Town C.D."/>
            <person name="Bancroft I."/>
            <person name="Wang X."/>
            <person name="Meng J."/>
            <person name="Ma J."/>
            <person name="Pires J.C."/>
            <person name="King G.J."/>
            <person name="Brunel D."/>
            <person name="Delourme R."/>
            <person name="Renard M."/>
            <person name="Aury J.M."/>
            <person name="Adams K.L."/>
            <person name="Batley J."/>
            <person name="Snowdon R.J."/>
            <person name="Tost J."/>
            <person name="Edwards D."/>
            <person name="Zhou Y."/>
            <person name="Hua W."/>
            <person name="Sharpe A.G."/>
            <person name="Paterson A.H."/>
            <person name="Guan C."/>
            <person name="Wincker P."/>
        </authorList>
    </citation>
    <scope>NUCLEOTIDE SEQUENCE [LARGE SCALE GENOMIC DNA]</scope>
    <source>
        <strain evidence="4">cv. Darmor-bzh</strain>
    </source>
</reference>
<sequence length="242" mass="27722">MDASFKRFEGSANKRTTTATQTAAERKERRKWTPIDDVVLISSWLNTSKYHVVGNEQKSGAFWKRITAYFAASPKVAGCEHREAAHCKKRWHKINDLVNKFFRAHEAASREKSSGQNDNDELRNDQKWCDLYTSKTDGSAKRRKLDDGAHSSNFHACSKTNTSEADQATTHPPGVKASKQKNKAAGKVMFEFQRMWDIKKEDLTVKERLSKMKLLDSLIAKQELAEYEEALKKKFINELFSD</sequence>
<dbReference type="PANTHER" id="PTHR45023:SF4">
    <property type="entry name" value="GLYCINE-RICH PROTEIN-RELATED"/>
    <property type="match status" value="1"/>
</dbReference>
<accession>A0A078F7C6</accession>
<dbReference type="EMBL" id="LK031990">
    <property type="protein sequence ID" value="CDY08944.1"/>
    <property type="molecule type" value="Genomic_DNA"/>
</dbReference>
<name>A0A078F7C6_BRANA</name>
<dbReference type="InterPro" id="IPR001005">
    <property type="entry name" value="SANT/Myb"/>
</dbReference>
<feature type="compositionally biased region" description="Low complexity" evidence="1">
    <location>
        <begin position="13"/>
        <end position="23"/>
    </location>
</feature>